<dbReference type="InterPro" id="IPR046219">
    <property type="entry name" value="DUF6252"/>
</dbReference>
<dbReference type="RefSeq" id="WP_121282591.1">
    <property type="nucleotide sequence ID" value="NZ_RCCK01000010.1"/>
</dbReference>
<reference evidence="1 3" key="1">
    <citation type="submission" date="2018-10" db="EMBL/GenBank/DDBJ databases">
        <title>Genomic Encyclopedia of Archaeal and Bacterial Type Strains, Phase II (KMG-II): from individual species to whole genera.</title>
        <authorList>
            <person name="Goeker M."/>
        </authorList>
    </citation>
    <scope>NUCLEOTIDE SEQUENCE [LARGE SCALE GENOMIC DNA]</scope>
    <source>
        <strain evidence="1 3">DSM 19624</strain>
    </source>
</reference>
<gene>
    <name evidence="1" type="ORF">BCL90_0683</name>
    <name evidence="2" type="ORF">E3V97_11665</name>
</gene>
<evidence type="ECO:0000313" key="4">
    <source>
        <dbReference type="Proteomes" id="UP000297429"/>
    </source>
</evidence>
<proteinExistence type="predicted"/>
<dbReference type="Pfam" id="PF19765">
    <property type="entry name" value="DUF6252"/>
    <property type="match status" value="1"/>
</dbReference>
<comment type="caution">
    <text evidence="1">The sequence shown here is derived from an EMBL/GenBank/DDBJ whole genome shotgun (WGS) entry which is preliminary data.</text>
</comment>
<accession>A0A497Y9P9</accession>
<name>A0A497Y9P9_9SPHI</name>
<dbReference type="Proteomes" id="UP000297429">
    <property type="component" value="Unassembled WGS sequence"/>
</dbReference>
<keyword evidence="4" id="KW-1185">Reference proteome</keyword>
<dbReference type="OrthoDB" id="751053at2"/>
<evidence type="ECO:0000313" key="2">
    <source>
        <dbReference type="EMBL" id="TFB31258.1"/>
    </source>
</evidence>
<organism evidence="1 3">
    <name type="scientific">Pedobacter alluvionis</name>
    <dbReference type="NCBI Taxonomy" id="475253"/>
    <lineage>
        <taxon>Bacteria</taxon>
        <taxon>Pseudomonadati</taxon>
        <taxon>Bacteroidota</taxon>
        <taxon>Sphingobacteriia</taxon>
        <taxon>Sphingobacteriales</taxon>
        <taxon>Sphingobacteriaceae</taxon>
        <taxon>Pedobacter</taxon>
    </lineage>
</organism>
<dbReference type="EMBL" id="SOPX01000002">
    <property type="protein sequence ID" value="TFB31258.1"/>
    <property type="molecule type" value="Genomic_DNA"/>
</dbReference>
<evidence type="ECO:0000313" key="1">
    <source>
        <dbReference type="EMBL" id="RLJ79955.1"/>
    </source>
</evidence>
<reference evidence="2 4" key="2">
    <citation type="submission" date="2019-03" db="EMBL/GenBank/DDBJ databases">
        <authorList>
            <person name="He R.-H."/>
        </authorList>
    </citation>
    <scope>NUCLEOTIDE SEQUENCE [LARGE SCALE GENOMIC DNA]</scope>
    <source>
        <strain evidence="2 4">DSM 19624</strain>
    </source>
</reference>
<sequence length="160" mass="17502">MKLPLLALLCLLITSSCKKEIDYHQKWELSTMSAKVDGVLVQCTLATAQVNDEDGQISVRISGKKEINTVFSLIISDFKGAGTYNLSDNNKAIYLLDTSGSSDYIGNTSGAIKITSYLAKQYIKGTFEFKGENILTSTSKTISEGQFMISLVTVKLPENQ</sequence>
<dbReference type="PROSITE" id="PS51257">
    <property type="entry name" value="PROKAR_LIPOPROTEIN"/>
    <property type="match status" value="1"/>
</dbReference>
<dbReference type="EMBL" id="RCCK01000010">
    <property type="protein sequence ID" value="RLJ79955.1"/>
    <property type="molecule type" value="Genomic_DNA"/>
</dbReference>
<evidence type="ECO:0000313" key="3">
    <source>
        <dbReference type="Proteomes" id="UP000273898"/>
    </source>
</evidence>
<protein>
    <submittedName>
        <fullName evidence="1">Uncharacterized protein</fullName>
    </submittedName>
</protein>
<dbReference type="Proteomes" id="UP000273898">
    <property type="component" value="Unassembled WGS sequence"/>
</dbReference>
<dbReference type="AlphaFoldDB" id="A0A497Y9P9"/>